<dbReference type="AlphaFoldDB" id="A0AAW0IEI5"/>
<feature type="region of interest" description="Disordered" evidence="1">
    <location>
        <begin position="100"/>
        <end position="123"/>
    </location>
</feature>
<protein>
    <submittedName>
        <fullName evidence="2">Uncharacterized protein</fullName>
    </submittedName>
</protein>
<keyword evidence="3" id="KW-1185">Reference proteome</keyword>
<dbReference type="EMBL" id="JBBHLL010000147">
    <property type="protein sequence ID" value="KAK7812722.1"/>
    <property type="molecule type" value="Genomic_DNA"/>
</dbReference>
<feature type="compositionally biased region" description="Polar residues" evidence="1">
    <location>
        <begin position="16"/>
        <end position="31"/>
    </location>
</feature>
<evidence type="ECO:0000313" key="3">
    <source>
        <dbReference type="Proteomes" id="UP001488838"/>
    </source>
</evidence>
<evidence type="ECO:0000256" key="1">
    <source>
        <dbReference type="SAM" id="MobiDB-lite"/>
    </source>
</evidence>
<dbReference type="Proteomes" id="UP001488838">
    <property type="component" value="Unassembled WGS sequence"/>
</dbReference>
<accession>A0AAW0IEI5</accession>
<gene>
    <name evidence="2" type="ORF">U0070_011112</name>
</gene>
<sequence length="245" mass="27325">MSMKHQTALVTVKTGAESSPESAQLINSNNGQKEEEGKHSHSQMFPSQRRTPRVRVNHLLGVGSQAFFLHSSVFLLGSQGSQLLLAFLQGQFSRQKLGITSSQGQEVHTPPPQPRSGSNLLRTHSYPPEEELHVIPPGRGYVKTQHRHPSRTTTLLSCNKWIFEDNAKGKLASRAEVKSLHLKIITACFAYLKELLEMGQSDKNKLTALSDVQLRSQNLQQIRLHCLELNSLNCEMAADDGRRTL</sequence>
<comment type="caution">
    <text evidence="2">The sequence shown here is derived from an EMBL/GenBank/DDBJ whole genome shotgun (WGS) entry which is preliminary data.</text>
</comment>
<feature type="region of interest" description="Disordered" evidence="1">
    <location>
        <begin position="1"/>
        <end position="50"/>
    </location>
</feature>
<name>A0AAW0IEI5_MYOGA</name>
<reference evidence="2 3" key="1">
    <citation type="journal article" date="2023" name="bioRxiv">
        <title>Conserved and derived expression patterns and positive selection on dental genes reveal complex evolutionary context of ever-growing rodent molars.</title>
        <authorList>
            <person name="Calamari Z.T."/>
            <person name="Song A."/>
            <person name="Cohen E."/>
            <person name="Akter M."/>
            <person name="Roy R.D."/>
            <person name="Hallikas O."/>
            <person name="Christensen M.M."/>
            <person name="Li P."/>
            <person name="Marangoni P."/>
            <person name="Jernvall J."/>
            <person name="Klein O.D."/>
        </authorList>
    </citation>
    <scope>NUCLEOTIDE SEQUENCE [LARGE SCALE GENOMIC DNA]</scope>
    <source>
        <strain evidence="2">V071</strain>
    </source>
</reference>
<proteinExistence type="predicted"/>
<evidence type="ECO:0000313" key="2">
    <source>
        <dbReference type="EMBL" id="KAK7812722.1"/>
    </source>
</evidence>
<organism evidence="2 3">
    <name type="scientific">Myodes glareolus</name>
    <name type="common">Bank vole</name>
    <name type="synonym">Clethrionomys glareolus</name>
    <dbReference type="NCBI Taxonomy" id="447135"/>
    <lineage>
        <taxon>Eukaryota</taxon>
        <taxon>Metazoa</taxon>
        <taxon>Chordata</taxon>
        <taxon>Craniata</taxon>
        <taxon>Vertebrata</taxon>
        <taxon>Euteleostomi</taxon>
        <taxon>Mammalia</taxon>
        <taxon>Eutheria</taxon>
        <taxon>Euarchontoglires</taxon>
        <taxon>Glires</taxon>
        <taxon>Rodentia</taxon>
        <taxon>Myomorpha</taxon>
        <taxon>Muroidea</taxon>
        <taxon>Cricetidae</taxon>
        <taxon>Arvicolinae</taxon>
        <taxon>Myodes</taxon>
    </lineage>
</organism>